<dbReference type="AlphaFoldDB" id="A0A518RDL0"/>
<evidence type="ECO:0000313" key="3">
    <source>
        <dbReference type="Proteomes" id="UP000318055"/>
    </source>
</evidence>
<evidence type="ECO:0000313" key="2">
    <source>
        <dbReference type="EMBL" id="QDX25533.1"/>
    </source>
</evidence>
<sequence>MGPGHLYYLGILLAGLFVAPFSPLARVIVLSWLTGEYAFWLGVPAPWVNLAQHLAAFIIGSRYLRNEWCILAWVMFLPMLACDALALIHEFEVLAWWGLLCTALAQLVFLPLGMDFAQARATLEEGWQGYADYRRTDFLRTGWFAA</sequence>
<dbReference type="Proteomes" id="UP000318055">
    <property type="component" value="Chromosome"/>
</dbReference>
<accession>A0A518RDL0</accession>
<gene>
    <name evidence="2" type="ORF">FPZ54_05535</name>
</gene>
<dbReference type="RefSeq" id="WP_145845590.1">
    <property type="nucleotide sequence ID" value="NZ_CP042239.1"/>
</dbReference>
<dbReference type="EMBL" id="CP042239">
    <property type="protein sequence ID" value="QDX25533.1"/>
    <property type="molecule type" value="Genomic_DNA"/>
</dbReference>
<keyword evidence="3" id="KW-1185">Reference proteome</keyword>
<feature type="transmembrane region" description="Helical" evidence="1">
    <location>
        <begin position="94"/>
        <end position="112"/>
    </location>
</feature>
<organism evidence="2 3">
    <name type="scientific">Sphingomonas suaedae</name>
    <dbReference type="NCBI Taxonomy" id="2599297"/>
    <lineage>
        <taxon>Bacteria</taxon>
        <taxon>Pseudomonadati</taxon>
        <taxon>Pseudomonadota</taxon>
        <taxon>Alphaproteobacteria</taxon>
        <taxon>Sphingomonadales</taxon>
        <taxon>Sphingomonadaceae</taxon>
        <taxon>Sphingomonas</taxon>
    </lineage>
</organism>
<feature type="transmembrane region" description="Helical" evidence="1">
    <location>
        <begin position="70"/>
        <end position="88"/>
    </location>
</feature>
<keyword evidence="1" id="KW-0812">Transmembrane</keyword>
<dbReference type="KEGG" id="ssua:FPZ54_05535"/>
<evidence type="ECO:0000256" key="1">
    <source>
        <dbReference type="SAM" id="Phobius"/>
    </source>
</evidence>
<reference evidence="2 3" key="1">
    <citation type="submission" date="2019-07" db="EMBL/GenBank/DDBJ databases">
        <title>Sphingomonas alkalisoli sp. nov., isolated from rhizosphere soil of Suaedae salsa.</title>
        <authorList>
            <person name="Zhang H."/>
            <person name="Xu L."/>
            <person name="Zhang J.-X."/>
            <person name="Sun J.-Q."/>
        </authorList>
    </citation>
    <scope>NUCLEOTIDE SEQUENCE [LARGE SCALE GENOMIC DNA]</scope>
    <source>
        <strain evidence="2 3">XS-10</strain>
    </source>
</reference>
<protein>
    <submittedName>
        <fullName evidence="2">Uncharacterized protein</fullName>
    </submittedName>
</protein>
<keyword evidence="1" id="KW-0472">Membrane</keyword>
<keyword evidence="1" id="KW-1133">Transmembrane helix</keyword>
<feature type="transmembrane region" description="Helical" evidence="1">
    <location>
        <begin position="37"/>
        <end position="58"/>
    </location>
</feature>
<feature type="transmembrane region" description="Helical" evidence="1">
    <location>
        <begin position="7"/>
        <end position="25"/>
    </location>
</feature>
<proteinExistence type="predicted"/>
<name>A0A518RDL0_9SPHN</name>